<organism evidence="2 3">
    <name type="scientific">Aduncisulcus paluster</name>
    <dbReference type="NCBI Taxonomy" id="2918883"/>
    <lineage>
        <taxon>Eukaryota</taxon>
        <taxon>Metamonada</taxon>
        <taxon>Carpediemonas-like organisms</taxon>
        <taxon>Aduncisulcus</taxon>
    </lineage>
</organism>
<dbReference type="PROSITE" id="PS51819">
    <property type="entry name" value="VOC"/>
    <property type="match status" value="1"/>
</dbReference>
<keyword evidence="3" id="KW-1185">Reference proteome</keyword>
<dbReference type="SUPFAM" id="SSF54593">
    <property type="entry name" value="Glyoxalase/Bleomycin resistance protein/Dihydroxybiphenyl dioxygenase"/>
    <property type="match status" value="1"/>
</dbReference>
<feature type="domain" description="VOC" evidence="1">
    <location>
        <begin position="128"/>
        <end position="271"/>
    </location>
</feature>
<accession>A0ABQ5JR30</accession>
<proteinExistence type="predicted"/>
<comment type="caution">
    <text evidence="2">The sequence shown here is derived from an EMBL/GenBank/DDBJ whole genome shotgun (WGS) entry which is preliminary data.</text>
</comment>
<protein>
    <recommendedName>
        <fullName evidence="1">VOC domain-containing protein</fullName>
    </recommendedName>
</protein>
<evidence type="ECO:0000259" key="1">
    <source>
        <dbReference type="PROSITE" id="PS51819"/>
    </source>
</evidence>
<evidence type="ECO:0000313" key="2">
    <source>
        <dbReference type="EMBL" id="GKT13921.1"/>
    </source>
</evidence>
<dbReference type="InterPro" id="IPR029062">
    <property type="entry name" value="Class_I_gatase-like"/>
</dbReference>
<dbReference type="Proteomes" id="UP001057375">
    <property type="component" value="Unassembled WGS sequence"/>
</dbReference>
<gene>
    <name evidence="2" type="ORF">ADUPG1_004006</name>
</gene>
<dbReference type="InterPro" id="IPR037523">
    <property type="entry name" value="VOC_core"/>
</dbReference>
<evidence type="ECO:0000313" key="3">
    <source>
        <dbReference type="Proteomes" id="UP001057375"/>
    </source>
</evidence>
<sequence length="283" mass="32152">MSDKLRKVHYEELKLDINTVDTDYDNMCGQTYITRVEEVRPVKVAMGVSELEFQEVWQSVFNHPIVEENPKLKNVGILIFDNVEAQDLAGVFEVLGAARMKSNANKPQFNVFTVAKSLDPIKSTAGPPAVHIVELVQGLEAAQALCKDVLEYTIPRGRYSIPPEFPQPRHMDPRDFVLGFSHINVIMADLKMMEEATAFYKRTNDVGGIRHVALEVNDAVAAYNWLKNQEGVRMIKPVREGYGPPQRLTPDPQTFFYWLDPYGVQWEFEQGRPMERVINGIVG</sequence>
<dbReference type="Gene3D" id="3.40.50.880">
    <property type="match status" value="1"/>
</dbReference>
<reference evidence="2" key="1">
    <citation type="submission" date="2022-03" db="EMBL/GenBank/DDBJ databases">
        <title>Draft genome sequence of Aduncisulcus paluster, a free-living microaerophilic Fornicata.</title>
        <authorList>
            <person name="Yuyama I."/>
            <person name="Kume K."/>
            <person name="Tamura T."/>
            <person name="Inagaki Y."/>
            <person name="Hashimoto T."/>
        </authorList>
    </citation>
    <scope>NUCLEOTIDE SEQUENCE</scope>
    <source>
        <strain evidence="2">NY0171</strain>
    </source>
</reference>
<dbReference type="Gene3D" id="3.10.180.10">
    <property type="entry name" value="2,3-Dihydroxybiphenyl 1,2-Dioxygenase, domain 1"/>
    <property type="match status" value="1"/>
</dbReference>
<name>A0ABQ5JR30_9EUKA</name>
<dbReference type="EMBL" id="BQXS01005691">
    <property type="protein sequence ID" value="GKT13921.1"/>
    <property type="molecule type" value="Genomic_DNA"/>
</dbReference>
<dbReference type="CDD" id="cd06587">
    <property type="entry name" value="VOC"/>
    <property type="match status" value="1"/>
</dbReference>
<dbReference type="InterPro" id="IPR029068">
    <property type="entry name" value="Glyas_Bleomycin-R_OHBP_Dase"/>
</dbReference>